<reference evidence="3" key="1">
    <citation type="journal article" date="2019" name="Int. J. Syst. Evol. Microbiol.">
        <title>The Global Catalogue of Microorganisms (GCM) 10K type strain sequencing project: providing services to taxonomists for standard genome sequencing and annotation.</title>
        <authorList>
            <consortium name="The Broad Institute Genomics Platform"/>
            <consortium name="The Broad Institute Genome Sequencing Center for Infectious Disease"/>
            <person name="Wu L."/>
            <person name="Ma J."/>
        </authorList>
    </citation>
    <scope>NUCLEOTIDE SEQUENCE [LARGE SCALE GENOMIC DNA]</scope>
    <source>
        <strain evidence="3">CGMCC 1.12931</strain>
    </source>
</reference>
<protein>
    <recommendedName>
        <fullName evidence="4">Outer membrane protein beta-barrel domain-containing protein</fullName>
    </recommendedName>
</protein>
<feature type="chain" id="PRO_5046694654" description="Outer membrane protein beta-barrel domain-containing protein" evidence="1">
    <location>
        <begin position="21"/>
        <end position="165"/>
    </location>
</feature>
<name>A0ABQ1SM69_9FLAO</name>
<gene>
    <name evidence="2" type="ORF">GCM10010832_24720</name>
</gene>
<dbReference type="InterPro" id="IPR011250">
    <property type="entry name" value="OMP/PagP_B-barrel"/>
</dbReference>
<proteinExistence type="predicted"/>
<evidence type="ECO:0008006" key="4">
    <source>
        <dbReference type="Google" id="ProtNLM"/>
    </source>
</evidence>
<dbReference type="Proteomes" id="UP000599179">
    <property type="component" value="Unassembled WGS sequence"/>
</dbReference>
<accession>A0ABQ1SM69</accession>
<feature type="signal peptide" evidence="1">
    <location>
        <begin position="1"/>
        <end position="20"/>
    </location>
</feature>
<sequence>MKKLLIAVCFIVGLGFHAQAQSISEHALGLRFGGNNGYGAEVSYQNALGENNRLEIDLGWRNDRHFDAFKLTGLYQWVWNIEGGFNWYVGLGGGVGSVDYDNRYRNDDDFDDDNEFFVFGAGNIGIEYDFDIPLLIALDFRPEIGSGYYNNDLDFDIALALRYQF</sequence>
<dbReference type="RefSeq" id="WP_188459459.1">
    <property type="nucleotide sequence ID" value="NZ_BMGM01000012.1"/>
</dbReference>
<evidence type="ECO:0000313" key="3">
    <source>
        <dbReference type="Proteomes" id="UP000599179"/>
    </source>
</evidence>
<comment type="caution">
    <text evidence="2">The sequence shown here is derived from an EMBL/GenBank/DDBJ whole genome shotgun (WGS) entry which is preliminary data.</text>
</comment>
<keyword evidence="1" id="KW-0732">Signal</keyword>
<dbReference type="Gene3D" id="2.40.160.20">
    <property type="match status" value="1"/>
</dbReference>
<dbReference type="SUPFAM" id="SSF56925">
    <property type="entry name" value="OMPA-like"/>
    <property type="match status" value="1"/>
</dbReference>
<keyword evidence="3" id="KW-1185">Reference proteome</keyword>
<evidence type="ECO:0000313" key="2">
    <source>
        <dbReference type="EMBL" id="GGE43774.1"/>
    </source>
</evidence>
<dbReference type="EMBL" id="BMGM01000012">
    <property type="protein sequence ID" value="GGE43774.1"/>
    <property type="molecule type" value="Genomic_DNA"/>
</dbReference>
<evidence type="ECO:0000256" key="1">
    <source>
        <dbReference type="SAM" id="SignalP"/>
    </source>
</evidence>
<organism evidence="2 3">
    <name type="scientific">Psychroflexus planctonicus</name>
    <dbReference type="NCBI Taxonomy" id="1526575"/>
    <lineage>
        <taxon>Bacteria</taxon>
        <taxon>Pseudomonadati</taxon>
        <taxon>Bacteroidota</taxon>
        <taxon>Flavobacteriia</taxon>
        <taxon>Flavobacteriales</taxon>
        <taxon>Flavobacteriaceae</taxon>
        <taxon>Psychroflexus</taxon>
    </lineage>
</organism>